<feature type="compositionally biased region" description="Low complexity" evidence="1">
    <location>
        <begin position="395"/>
        <end position="410"/>
    </location>
</feature>
<organism evidence="4 5">
    <name type="scientific">Aphanomyces euteiches</name>
    <dbReference type="NCBI Taxonomy" id="100861"/>
    <lineage>
        <taxon>Eukaryota</taxon>
        <taxon>Sar</taxon>
        <taxon>Stramenopiles</taxon>
        <taxon>Oomycota</taxon>
        <taxon>Saprolegniomycetes</taxon>
        <taxon>Saprolegniales</taxon>
        <taxon>Verrucalvaceae</taxon>
        <taxon>Aphanomyces</taxon>
    </lineage>
</organism>
<feature type="transmembrane region" description="Helical" evidence="2">
    <location>
        <begin position="508"/>
        <end position="532"/>
    </location>
</feature>
<dbReference type="AlphaFoldDB" id="A0A6G0X8Z1"/>
<evidence type="ECO:0000256" key="1">
    <source>
        <dbReference type="SAM" id="MobiDB-lite"/>
    </source>
</evidence>
<name>A0A6G0X8Z1_9STRA</name>
<dbReference type="InterPro" id="IPR011009">
    <property type="entry name" value="Kinase-like_dom_sf"/>
</dbReference>
<dbReference type="GO" id="GO:0005524">
    <property type="term" value="F:ATP binding"/>
    <property type="evidence" value="ECO:0007669"/>
    <property type="project" value="InterPro"/>
</dbReference>
<evidence type="ECO:0000313" key="4">
    <source>
        <dbReference type="EMBL" id="KAF0736500.1"/>
    </source>
</evidence>
<dbReference type="SUPFAM" id="SSF56112">
    <property type="entry name" value="Protein kinase-like (PK-like)"/>
    <property type="match status" value="1"/>
</dbReference>
<keyword evidence="2" id="KW-1133">Transmembrane helix</keyword>
<feature type="domain" description="Protein kinase" evidence="3">
    <location>
        <begin position="561"/>
        <end position="844"/>
    </location>
</feature>
<dbReference type="GO" id="GO:0004672">
    <property type="term" value="F:protein kinase activity"/>
    <property type="evidence" value="ECO:0007669"/>
    <property type="project" value="InterPro"/>
</dbReference>
<dbReference type="PANTHER" id="PTHR23257">
    <property type="entry name" value="SERINE-THREONINE PROTEIN KINASE"/>
    <property type="match status" value="1"/>
</dbReference>
<dbReference type="InterPro" id="IPR000719">
    <property type="entry name" value="Prot_kinase_dom"/>
</dbReference>
<evidence type="ECO:0000313" key="5">
    <source>
        <dbReference type="Proteomes" id="UP000481153"/>
    </source>
</evidence>
<proteinExistence type="predicted"/>
<dbReference type="PANTHER" id="PTHR23257:SF841">
    <property type="entry name" value="SERINE_THREONINE-PROTEIN KINASE DDB_G0290621-RELATED"/>
    <property type="match status" value="1"/>
</dbReference>
<dbReference type="InterPro" id="IPR001245">
    <property type="entry name" value="Ser-Thr/Tyr_kinase_cat_dom"/>
</dbReference>
<dbReference type="GO" id="GO:0005737">
    <property type="term" value="C:cytoplasm"/>
    <property type="evidence" value="ECO:0007669"/>
    <property type="project" value="TreeGrafter"/>
</dbReference>
<comment type="caution">
    <text evidence="4">The sequence shown here is derived from an EMBL/GenBank/DDBJ whole genome shotgun (WGS) entry which is preliminary data.</text>
</comment>
<keyword evidence="5" id="KW-1185">Reference proteome</keyword>
<dbReference type="EMBL" id="VJMJ01000089">
    <property type="protein sequence ID" value="KAF0736500.1"/>
    <property type="molecule type" value="Genomic_DNA"/>
</dbReference>
<dbReference type="PROSITE" id="PS50011">
    <property type="entry name" value="PROTEIN_KINASE_DOM"/>
    <property type="match status" value="1"/>
</dbReference>
<accession>A0A6G0X8Z1</accession>
<dbReference type="Pfam" id="PF07714">
    <property type="entry name" value="PK_Tyr_Ser-Thr"/>
    <property type="match status" value="1"/>
</dbReference>
<sequence length="845" mass="92839">MVENAAAWRCSMSDDLENAHVEPQDCRNLPRELTRCKHSSRSKHDLMQLSRLNDFNPPTTQSGRHLQLKSALLTPAADLAETSRRPQHGNLVATSLGCPIPFTCRRLRWSSSSKSSAMTTQADHRLVTISCTLEPCSEHVVTITRWSEWTSVAMHCVCFVTIPSLGCFHPSKFVVANKHSLHPRRECAVGLTKSGMKKNAWCFQDGVLSIDIFAAGRVNLTQLETAEIERIDIHANGWKWSLDPDLDQFSIDTIVLDNITSLDAIRPWNVSHSTRLNITNSPVESLDLNDWTHLAHLSIINDTKLELVDLPSSSKLKTPLQVYVDNTPRFNATAWQAKYDFVKLTVPTHSAQGSFTRKPSSATTLPPQTSKTPTLEEGTLSPDETTTLPPDDKSQPPTTSSPKSTQVPPKETTASPEKTTAPPGEESTVPPEKTTSPPQTTVLTTISPSPTTEIPATELPPSTTFLPTHNPSSTLTVEPVNASNIHSASPSTTPGHQNASSSSSVSPAVAVLIGVAIAAATCSLVILAFVLIKRRRKLWANTSERAPPIIVQESFDLVDDEIKLSLGNLASFSAVKKARNLLEGTYEGETVVVKYTPADASDTNAFVVHFQSLLTLHHPNLVSLLGLASFDYGGVACVGIVAEFMELDTLRSQLHSTKVDISDELEWEMCTDVAAIVQYFHSVDRIVGDALTPHDFLVNADQRIKLNAFAFWQPEASSWPQECYGTTRFLHRAPEILTQQSAHSTAAADIYALGFVLGEICSRSLPFREQMHEMGTIAFEIALLHAAEQQQSEWPAPFDMEASKPNLPKDFHALLEQCWARDPSTRPSIHQVVACLQQIADDRFT</sequence>
<keyword evidence="2" id="KW-0812">Transmembrane</keyword>
<feature type="compositionally biased region" description="Polar residues" evidence="1">
    <location>
        <begin position="460"/>
        <end position="477"/>
    </location>
</feature>
<feature type="compositionally biased region" description="Polar residues" evidence="1">
    <location>
        <begin position="351"/>
        <end position="373"/>
    </location>
</feature>
<evidence type="ECO:0000259" key="3">
    <source>
        <dbReference type="PROSITE" id="PS50011"/>
    </source>
</evidence>
<gene>
    <name evidence="4" type="ORF">Ae201684_007510</name>
</gene>
<dbReference type="InterPro" id="IPR050167">
    <property type="entry name" value="Ser_Thr_protein_kinase"/>
</dbReference>
<reference evidence="4 5" key="1">
    <citation type="submission" date="2019-07" db="EMBL/GenBank/DDBJ databases">
        <title>Genomics analysis of Aphanomyces spp. identifies a new class of oomycete effector associated with host adaptation.</title>
        <authorList>
            <person name="Gaulin E."/>
        </authorList>
    </citation>
    <scope>NUCLEOTIDE SEQUENCE [LARGE SCALE GENOMIC DNA]</scope>
    <source>
        <strain evidence="4 5">ATCC 201684</strain>
    </source>
</reference>
<dbReference type="GO" id="GO:0007165">
    <property type="term" value="P:signal transduction"/>
    <property type="evidence" value="ECO:0007669"/>
    <property type="project" value="TreeGrafter"/>
</dbReference>
<feature type="region of interest" description="Disordered" evidence="1">
    <location>
        <begin position="351"/>
        <end position="477"/>
    </location>
</feature>
<evidence type="ECO:0000256" key="2">
    <source>
        <dbReference type="SAM" id="Phobius"/>
    </source>
</evidence>
<keyword evidence="2" id="KW-0472">Membrane</keyword>
<dbReference type="Proteomes" id="UP000481153">
    <property type="component" value="Unassembled WGS sequence"/>
</dbReference>
<dbReference type="VEuPathDB" id="FungiDB:AeMF1_020102"/>
<protein>
    <recommendedName>
        <fullName evidence="3">Protein kinase domain-containing protein</fullName>
    </recommendedName>
</protein>
<dbReference type="Gene3D" id="1.10.510.10">
    <property type="entry name" value="Transferase(Phosphotransferase) domain 1"/>
    <property type="match status" value="1"/>
</dbReference>
<feature type="compositionally biased region" description="Low complexity" evidence="1">
    <location>
        <begin position="434"/>
        <end position="457"/>
    </location>
</feature>